<dbReference type="InterPro" id="IPR013154">
    <property type="entry name" value="ADH-like_N"/>
</dbReference>
<keyword evidence="5" id="KW-1185">Reference proteome</keyword>
<dbReference type="GeneID" id="25306466"/>
<reference evidence="4 5" key="1">
    <citation type="submission" date="2015-01" db="EMBL/GenBank/DDBJ databases">
        <title>The Genome Sequence of Fonsecaea pedrosoi CBS 271.37.</title>
        <authorList>
            <consortium name="The Broad Institute Genomics Platform"/>
            <person name="Cuomo C."/>
            <person name="de Hoog S."/>
            <person name="Gorbushina A."/>
            <person name="Stielow B."/>
            <person name="Teixiera M."/>
            <person name="Abouelleil A."/>
            <person name="Chapman S.B."/>
            <person name="Priest M."/>
            <person name="Young S.K."/>
            <person name="Wortman J."/>
            <person name="Nusbaum C."/>
            <person name="Birren B."/>
        </authorList>
    </citation>
    <scope>NUCLEOTIDE SEQUENCE [LARGE SCALE GENOMIC DNA]</scope>
    <source>
        <strain evidence="4 5">CBS 271.37</strain>
    </source>
</reference>
<dbReference type="HOGENOM" id="CLU_026673_3_4_1"/>
<dbReference type="Gene3D" id="3.40.50.720">
    <property type="entry name" value="NAD(P)-binding Rossmann-like Domain"/>
    <property type="match status" value="1"/>
</dbReference>
<accession>A0A0D2DR73</accession>
<dbReference type="GO" id="GO:0016651">
    <property type="term" value="F:oxidoreductase activity, acting on NAD(P)H"/>
    <property type="evidence" value="ECO:0007669"/>
    <property type="project" value="TreeGrafter"/>
</dbReference>
<dbReference type="AlphaFoldDB" id="A0A0D2DR73"/>
<dbReference type="RefSeq" id="XP_013284169.1">
    <property type="nucleotide sequence ID" value="XM_013428715.1"/>
</dbReference>
<dbReference type="EMBL" id="KN846972">
    <property type="protein sequence ID" value="KIW80361.1"/>
    <property type="molecule type" value="Genomic_DNA"/>
</dbReference>
<evidence type="ECO:0000259" key="3">
    <source>
        <dbReference type="SMART" id="SM00829"/>
    </source>
</evidence>
<dbReference type="Pfam" id="PF08240">
    <property type="entry name" value="ADH_N"/>
    <property type="match status" value="1"/>
</dbReference>
<dbReference type="Proteomes" id="UP000053029">
    <property type="component" value="Unassembled WGS sequence"/>
</dbReference>
<dbReference type="Gene3D" id="3.90.180.10">
    <property type="entry name" value="Medium-chain alcohol dehydrogenases, catalytic domain"/>
    <property type="match status" value="1"/>
</dbReference>
<feature type="domain" description="Enoyl reductase (ER)" evidence="3">
    <location>
        <begin position="23"/>
        <end position="366"/>
    </location>
</feature>
<organism evidence="4 5">
    <name type="scientific">Fonsecaea pedrosoi CBS 271.37</name>
    <dbReference type="NCBI Taxonomy" id="1442368"/>
    <lineage>
        <taxon>Eukaryota</taxon>
        <taxon>Fungi</taxon>
        <taxon>Dikarya</taxon>
        <taxon>Ascomycota</taxon>
        <taxon>Pezizomycotina</taxon>
        <taxon>Eurotiomycetes</taxon>
        <taxon>Chaetothyriomycetidae</taxon>
        <taxon>Chaetothyriales</taxon>
        <taxon>Herpotrichiellaceae</taxon>
        <taxon>Fonsecaea</taxon>
    </lineage>
</organism>
<protein>
    <recommendedName>
        <fullName evidence="3">Enoyl reductase (ER) domain-containing protein</fullName>
    </recommendedName>
</protein>
<gene>
    <name evidence="4" type="ORF">Z517_06976</name>
</gene>
<dbReference type="VEuPathDB" id="FungiDB:Z517_06976"/>
<dbReference type="InterPro" id="IPR036291">
    <property type="entry name" value="NAD(P)-bd_dom_sf"/>
</dbReference>
<keyword evidence="2" id="KW-0560">Oxidoreductase</keyword>
<dbReference type="GO" id="GO:0070402">
    <property type="term" value="F:NADPH binding"/>
    <property type="evidence" value="ECO:0007669"/>
    <property type="project" value="TreeGrafter"/>
</dbReference>
<dbReference type="Pfam" id="PF00107">
    <property type="entry name" value="ADH_zinc_N"/>
    <property type="match status" value="1"/>
</dbReference>
<name>A0A0D2DR73_9EURO</name>
<dbReference type="PANTHER" id="PTHR48106">
    <property type="entry name" value="QUINONE OXIDOREDUCTASE PIG3-RELATED"/>
    <property type="match status" value="1"/>
</dbReference>
<dbReference type="InterPro" id="IPR011032">
    <property type="entry name" value="GroES-like_sf"/>
</dbReference>
<dbReference type="STRING" id="1442368.A0A0D2DR73"/>
<dbReference type="SUPFAM" id="SSF51735">
    <property type="entry name" value="NAD(P)-binding Rossmann-fold domains"/>
    <property type="match status" value="1"/>
</dbReference>
<dbReference type="SMART" id="SM00829">
    <property type="entry name" value="PKS_ER"/>
    <property type="match status" value="1"/>
</dbReference>
<dbReference type="InterPro" id="IPR020843">
    <property type="entry name" value="ER"/>
</dbReference>
<dbReference type="PANTHER" id="PTHR48106:SF18">
    <property type="entry name" value="QUINONE OXIDOREDUCTASE PIG3"/>
    <property type="match status" value="1"/>
</dbReference>
<keyword evidence="1" id="KW-0521">NADP</keyword>
<evidence type="ECO:0000256" key="2">
    <source>
        <dbReference type="ARBA" id="ARBA00023002"/>
    </source>
</evidence>
<dbReference type="OrthoDB" id="203908at2759"/>
<dbReference type="SUPFAM" id="SSF50129">
    <property type="entry name" value="GroES-like"/>
    <property type="match status" value="1"/>
</dbReference>
<evidence type="ECO:0000256" key="1">
    <source>
        <dbReference type="ARBA" id="ARBA00022857"/>
    </source>
</evidence>
<sequence length="369" mass="39711">MSRPWDNQPSGVMRALVLTSPGQEPPSACFTYTEAYPRPSLPGPGWVLVRIRATGINRAELRGRAAAPAFPGEWSLWQKFYRPEPPQILGEELVGEVVEAAKDTPFKPGDKVASTHAGGGKAFDGSYAEYAICHSRRVYHLPQDTTLSWELLGALPMSFLTAYGMVMISARLGSRPPGSSVIVHGATSSVGVFAVLIAKDQGASVIATTRQAKKVDQLKHCGADHVLLESELDEKIPQILPDGADVVVELVGADQSMRALGWTALFGSVVVSGVLNSSAIVEGFSPFLIPTTRNLSFYSVANDGIGDHDAGARHTDIEPIFAYAVKKIESGKWNKEHFVDSVYHLSDIGKAHERAEKNEATGKLVVLVP</sequence>
<evidence type="ECO:0000313" key="5">
    <source>
        <dbReference type="Proteomes" id="UP000053029"/>
    </source>
</evidence>
<evidence type="ECO:0000313" key="4">
    <source>
        <dbReference type="EMBL" id="KIW80361.1"/>
    </source>
</evidence>
<dbReference type="InterPro" id="IPR013149">
    <property type="entry name" value="ADH-like_C"/>
</dbReference>
<proteinExistence type="predicted"/>